<reference evidence="3" key="1">
    <citation type="submission" date="2024-04" db="EMBL/GenBank/DDBJ databases">
        <title>Phylogenomic analyses of a clade within the roseobacter group suggest taxonomic reassignments of species of the genera Aestuariivita, Citreicella, Loktanella, Nautella, Pelagibaca, Ruegeria, Thalassobius, Thiobacimonas and Tropicibacter, and the proposal o.</title>
        <authorList>
            <person name="Jeon C.O."/>
        </authorList>
    </citation>
    <scope>NUCLEOTIDE SEQUENCE [LARGE SCALE GENOMIC DNA]</scope>
    <source>
        <strain evidence="3">SS1-5</strain>
    </source>
</reference>
<dbReference type="SUPFAM" id="SSF56059">
    <property type="entry name" value="Glutathione synthetase ATP-binding domain-like"/>
    <property type="match status" value="1"/>
</dbReference>
<dbReference type="Proteomes" id="UP001470809">
    <property type="component" value="Chromosome"/>
</dbReference>
<sequence>MAVSTPKKALLGAPPAKKPVAAEALVSVAKTHGVSPVKQFGHQLKRMYGPKKSKLRSIEYYEYQLYRPELTAAERLEFIGNDSNLVLNQSLSNNRGRINGAIIEQKALFSALMDGLGLAMTKMQAVVSHGPAFGDMRTLRTAEDVAAFLRDDARYPVFGKPVEGSKSVGSALFQSHDPETGLITFGNGQTHDAAALAKEIFDDYPEGYLLQDAVTQHGDMRALAGDAVGSVRMVTVHDATGAHVLYTLWKIPSPAAMSDNFWQDGSMLAHIDANAGKVTQCRRGVGLNAEDIETHPVSAQPIVGFKLPHWEAARKLVMDTHSVFPDLGVIGWDVGISADGPVIIEGNLNPFHTLYQIATGRGVNNPEFVAVFDQIRAHQANQLKVQAAAQKAYLERHTKT</sequence>
<dbReference type="EMBL" id="CP151767">
    <property type="protein sequence ID" value="WZU68786.1"/>
    <property type="molecule type" value="Genomic_DNA"/>
</dbReference>
<dbReference type="AlphaFoldDB" id="A0AAN0MHS2"/>
<dbReference type="KEGG" id="yrh:AABB31_07905"/>
<feature type="domain" description="Alpha-L-glutamate ligase-related protein ATP-grasp" evidence="1">
    <location>
        <begin position="99"/>
        <end position="364"/>
    </location>
</feature>
<dbReference type="RefSeq" id="WP_342078077.1">
    <property type="nucleotide sequence ID" value="NZ_CP151767.2"/>
</dbReference>
<evidence type="ECO:0000259" key="1">
    <source>
        <dbReference type="Pfam" id="PF14397"/>
    </source>
</evidence>
<reference evidence="2 3" key="2">
    <citation type="submission" date="2024-08" db="EMBL/GenBank/DDBJ databases">
        <title>Phylogenomic analyses of a clade within the roseobacter group suggest taxonomic reassignments of species of the genera Aestuariivita, Citreicella, Loktanella, Nautella, Pelagibaca, Ruegeria, Thalassobius, Thiobacimonas and Tropicibacter, and the proposal o.</title>
        <authorList>
            <person name="Jeon C.O."/>
        </authorList>
    </citation>
    <scope>NUCLEOTIDE SEQUENCE [LARGE SCALE GENOMIC DNA]</scope>
    <source>
        <strain evidence="2 3">SS1-5</strain>
    </source>
</reference>
<name>A0AAN0MHS2_9RHOB</name>
<organism evidence="2 3">
    <name type="scientific">Yoonia rhodophyticola</name>
    <dbReference type="NCBI Taxonomy" id="3137370"/>
    <lineage>
        <taxon>Bacteria</taxon>
        <taxon>Pseudomonadati</taxon>
        <taxon>Pseudomonadota</taxon>
        <taxon>Alphaproteobacteria</taxon>
        <taxon>Rhodobacterales</taxon>
        <taxon>Paracoccaceae</taxon>
        <taxon>Yoonia</taxon>
    </lineage>
</organism>
<keyword evidence="3" id="KW-1185">Reference proteome</keyword>
<protein>
    <submittedName>
        <fullName evidence="2">Sugar-transfer associated ATP-grasp domain-containing protein</fullName>
    </submittedName>
</protein>
<evidence type="ECO:0000313" key="2">
    <source>
        <dbReference type="EMBL" id="WZU68786.1"/>
    </source>
</evidence>
<dbReference type="InterPro" id="IPR039523">
    <property type="entry name" value="RimK-rel_E_lig_ATP-grasp"/>
</dbReference>
<evidence type="ECO:0000313" key="3">
    <source>
        <dbReference type="Proteomes" id="UP001470809"/>
    </source>
</evidence>
<accession>A0AAN0MHS2</accession>
<proteinExistence type="predicted"/>
<dbReference type="Pfam" id="PF14397">
    <property type="entry name" value="ATPgrasp_ST"/>
    <property type="match status" value="1"/>
</dbReference>
<gene>
    <name evidence="2" type="ORF">AABB31_07905</name>
</gene>